<dbReference type="EMBL" id="BSXU01000504">
    <property type="protein sequence ID" value="GMG20912.1"/>
    <property type="molecule type" value="Genomic_DNA"/>
</dbReference>
<gene>
    <name evidence="1" type="ORF">Amon01_000158500</name>
</gene>
<keyword evidence="2" id="KW-1185">Reference proteome</keyword>
<organism evidence="1 2">
    <name type="scientific">Ambrosiozyma monospora</name>
    <name type="common">Yeast</name>
    <name type="synonym">Endomycopsis monosporus</name>
    <dbReference type="NCBI Taxonomy" id="43982"/>
    <lineage>
        <taxon>Eukaryota</taxon>
        <taxon>Fungi</taxon>
        <taxon>Dikarya</taxon>
        <taxon>Ascomycota</taxon>
        <taxon>Saccharomycotina</taxon>
        <taxon>Pichiomycetes</taxon>
        <taxon>Pichiales</taxon>
        <taxon>Pichiaceae</taxon>
        <taxon>Ambrosiozyma</taxon>
    </lineage>
</organism>
<reference evidence="1" key="1">
    <citation type="submission" date="2023-04" db="EMBL/GenBank/DDBJ databases">
        <title>Ambrosiozyma monospora NBRC 1965.</title>
        <authorList>
            <person name="Ichikawa N."/>
            <person name="Sato H."/>
            <person name="Tonouchi N."/>
        </authorList>
    </citation>
    <scope>NUCLEOTIDE SEQUENCE</scope>
    <source>
        <strain evidence="1">NBRC 1965</strain>
    </source>
</reference>
<evidence type="ECO:0000313" key="1">
    <source>
        <dbReference type="EMBL" id="GMG20912.1"/>
    </source>
</evidence>
<evidence type="ECO:0000313" key="2">
    <source>
        <dbReference type="Proteomes" id="UP001165063"/>
    </source>
</evidence>
<protein>
    <submittedName>
        <fullName evidence="1">Unnamed protein product</fullName>
    </submittedName>
</protein>
<name>A0A9W6YTH3_AMBMO</name>
<proteinExistence type="predicted"/>
<accession>A0A9W6YTH3</accession>
<comment type="caution">
    <text evidence="1">The sequence shown here is derived from an EMBL/GenBank/DDBJ whole genome shotgun (WGS) entry which is preliminary data.</text>
</comment>
<dbReference type="AlphaFoldDB" id="A0A9W6YTH3"/>
<sequence>MPPSFSWFKMYDQSSINYRPVTDITMFVQLQNSHITNQRVTDHAQVTCGKGNRDLTIIKAVTVALNERDEDLIIGPIPTRSQLQATPLLRIAFFIIAELPLELQLMVYKHYISENYSLHQLYKLLKQRSDQLLATALASLLMESTFLLKHDFETLSCDFRSKEFLKLNFEPADYVFSLYEFLTIRNIKAKRVVISVYRDLVYPPKAYEKVSLLQDCFEDVHLNVKQNESYHSDFCTFKNLHPFVTEIRCKCQFPWDCNLTMSFPKLEKIHLVIGSDWSTHFIGNSHSLKDWLSASIGRKLILDFVNIDVFPDNLIEMLNEIDTDKIDLDMRYRNDKTSFHKIEDFMNHNTHLLKLKKYNDNITLLHYYSHIESSEIIKTVTCCTNLRSLSINHTSNEPHMKPNSMTPNLYESSFHLNGMKQLQILKLAQLKLTSDFINCLPESLRHLEISNCGFPSSKQSIVIPADLETLSISVTSQASGEQENFFPTLSNVSRLKLLTSVSLSISSDVNFNKKPSDIHQSVQRFVNTLPSSLYSLKLHIWPTFTTNNNFQKSPILFTEQISLTNLTHLQKLTIKSNIPSKTLDFTKILPDQLKFFYCAIPCAGKIEIDRLPQYLDHSKASFFDGVFVYSSESITMNGTGAGLGLVDRGLA</sequence>
<dbReference type="Proteomes" id="UP001165063">
    <property type="component" value="Unassembled WGS sequence"/>
</dbReference>